<name>A0A250WSJ2_9CHLO</name>
<accession>A0A250WSJ2</accession>
<feature type="transmembrane region" description="Helical" evidence="1">
    <location>
        <begin position="12"/>
        <end position="39"/>
    </location>
</feature>
<comment type="caution">
    <text evidence="2">The sequence shown here is derived from an EMBL/GenBank/DDBJ whole genome shotgun (WGS) entry which is preliminary data.</text>
</comment>
<protein>
    <submittedName>
        <fullName evidence="2">Uncharacterized protein</fullName>
    </submittedName>
</protein>
<keyword evidence="1" id="KW-0472">Membrane</keyword>
<keyword evidence="1" id="KW-0812">Transmembrane</keyword>
<sequence length="137" mass="14910">MNPPVKVDMSDPAFLVFFLSGAFSIAAGFFCIVSGTFMATHAKAAMVTETMSLIFTKQMLPCILWNHNIFLAQALLTSTQVASVCVSYMSTANWALWVGIGSCIVSLMGVITVKRSVNNVWDYMLQANEGEEPVVSK</sequence>
<proteinExistence type="predicted"/>
<dbReference type="EMBL" id="BEGY01000005">
    <property type="protein sequence ID" value="GAX73807.1"/>
    <property type="molecule type" value="Genomic_DNA"/>
</dbReference>
<dbReference type="Proteomes" id="UP000232323">
    <property type="component" value="Unassembled WGS sequence"/>
</dbReference>
<feature type="transmembrane region" description="Helical" evidence="1">
    <location>
        <begin position="60"/>
        <end position="82"/>
    </location>
</feature>
<evidence type="ECO:0000256" key="1">
    <source>
        <dbReference type="SAM" id="Phobius"/>
    </source>
</evidence>
<keyword evidence="1" id="KW-1133">Transmembrane helix</keyword>
<dbReference type="AlphaFoldDB" id="A0A250WSJ2"/>
<keyword evidence="3" id="KW-1185">Reference proteome</keyword>
<evidence type="ECO:0000313" key="3">
    <source>
        <dbReference type="Proteomes" id="UP000232323"/>
    </source>
</evidence>
<organism evidence="2 3">
    <name type="scientific">Chlamydomonas eustigma</name>
    <dbReference type="NCBI Taxonomy" id="1157962"/>
    <lineage>
        <taxon>Eukaryota</taxon>
        <taxon>Viridiplantae</taxon>
        <taxon>Chlorophyta</taxon>
        <taxon>core chlorophytes</taxon>
        <taxon>Chlorophyceae</taxon>
        <taxon>CS clade</taxon>
        <taxon>Chlamydomonadales</taxon>
        <taxon>Chlamydomonadaceae</taxon>
        <taxon>Chlamydomonas</taxon>
    </lineage>
</organism>
<feature type="transmembrane region" description="Helical" evidence="1">
    <location>
        <begin position="94"/>
        <end position="113"/>
    </location>
</feature>
<gene>
    <name evidence="2" type="ORF">CEUSTIGMA_g1258.t1</name>
</gene>
<reference evidence="2 3" key="1">
    <citation type="submission" date="2017-08" db="EMBL/GenBank/DDBJ databases">
        <title>Acidophilic green algal genome provides insights into adaptation to an acidic environment.</title>
        <authorList>
            <person name="Hirooka S."/>
            <person name="Hirose Y."/>
            <person name="Kanesaki Y."/>
            <person name="Higuchi S."/>
            <person name="Fujiwara T."/>
            <person name="Onuma R."/>
            <person name="Era A."/>
            <person name="Ohbayashi R."/>
            <person name="Uzuka A."/>
            <person name="Nozaki H."/>
            <person name="Yoshikawa H."/>
            <person name="Miyagishima S.Y."/>
        </authorList>
    </citation>
    <scope>NUCLEOTIDE SEQUENCE [LARGE SCALE GENOMIC DNA]</scope>
    <source>
        <strain evidence="2 3">NIES-2499</strain>
    </source>
</reference>
<evidence type="ECO:0000313" key="2">
    <source>
        <dbReference type="EMBL" id="GAX73807.1"/>
    </source>
</evidence>